<dbReference type="RefSeq" id="WP_090337293.1">
    <property type="nucleotide sequence ID" value="NZ_FNXY01000005.1"/>
</dbReference>
<evidence type="ECO:0000313" key="2">
    <source>
        <dbReference type="Proteomes" id="UP000199532"/>
    </source>
</evidence>
<dbReference type="OrthoDB" id="711546at2"/>
<dbReference type="EMBL" id="FNXY01000005">
    <property type="protein sequence ID" value="SEJ15370.1"/>
    <property type="molecule type" value="Genomic_DNA"/>
</dbReference>
<dbReference type="AlphaFoldDB" id="A0A1H6WRD3"/>
<name>A0A1H6WRD3_9BACT</name>
<evidence type="ECO:0000313" key="1">
    <source>
        <dbReference type="EMBL" id="SEJ15370.1"/>
    </source>
</evidence>
<dbReference type="Proteomes" id="UP000199532">
    <property type="component" value="Unassembled WGS sequence"/>
</dbReference>
<reference evidence="1 2" key="1">
    <citation type="submission" date="2016-10" db="EMBL/GenBank/DDBJ databases">
        <authorList>
            <person name="de Groot N.N."/>
        </authorList>
    </citation>
    <scope>NUCLEOTIDE SEQUENCE [LARGE SCALE GENOMIC DNA]</scope>
    <source>
        <strain evidence="1 2">DSM 19938</strain>
    </source>
</reference>
<proteinExistence type="predicted"/>
<protein>
    <recommendedName>
        <fullName evidence="3">Self-protective colicin-like immunity</fullName>
    </recommendedName>
</protein>
<sequence length="91" mass="10652">MVSNLKAQTDNLFQELITLLTAESKFDSYNSQFLQYVQEKHHFIQQNTDEAEVLEAIRGINRYSDEFSFTDINTKKIKVTIDNLYNLANRS</sequence>
<accession>A0A1H6WRD3</accession>
<evidence type="ECO:0008006" key="3">
    <source>
        <dbReference type="Google" id="ProtNLM"/>
    </source>
</evidence>
<keyword evidence="2" id="KW-1185">Reference proteome</keyword>
<gene>
    <name evidence="1" type="ORF">SAMN04487995_3497</name>
</gene>
<organism evidence="1 2">
    <name type="scientific">Dyadobacter koreensis</name>
    <dbReference type="NCBI Taxonomy" id="408657"/>
    <lineage>
        <taxon>Bacteria</taxon>
        <taxon>Pseudomonadati</taxon>
        <taxon>Bacteroidota</taxon>
        <taxon>Cytophagia</taxon>
        <taxon>Cytophagales</taxon>
        <taxon>Spirosomataceae</taxon>
        <taxon>Dyadobacter</taxon>
    </lineage>
</organism>